<protein>
    <submittedName>
        <fullName evidence="7">Cellobiose phosphorylase</fullName>
    </submittedName>
</protein>
<dbReference type="PANTHER" id="PTHR37469">
    <property type="entry name" value="CELLOBIONIC ACID PHOSPHORYLASE-RELATED"/>
    <property type="match status" value="1"/>
</dbReference>
<feature type="domain" description="Glycosyl hydrolase 94 catalytic" evidence="6">
    <location>
        <begin position="2454"/>
        <end position="2878"/>
    </location>
</feature>
<dbReference type="GO" id="GO:0030246">
    <property type="term" value="F:carbohydrate binding"/>
    <property type="evidence" value="ECO:0007669"/>
    <property type="project" value="InterPro"/>
</dbReference>
<keyword evidence="2" id="KW-0808">Transferase</keyword>
<dbReference type="Pfam" id="PF06165">
    <property type="entry name" value="GH94_b-supersand"/>
    <property type="match status" value="2"/>
</dbReference>
<dbReference type="OrthoDB" id="9769991at2"/>
<dbReference type="InterPro" id="IPR037820">
    <property type="entry name" value="GH94N_NdvB"/>
</dbReference>
<proteinExistence type="predicted"/>
<evidence type="ECO:0000313" key="7">
    <source>
        <dbReference type="EMBL" id="PPK49203.1"/>
    </source>
</evidence>
<name>A0A2S6FZZ1_9CLOT</name>
<dbReference type="InterPro" id="IPR011013">
    <property type="entry name" value="Gal_mutarotase_sf_dom"/>
</dbReference>
<keyword evidence="3" id="KW-0812">Transmembrane</keyword>
<dbReference type="Gene3D" id="2.70.98.40">
    <property type="entry name" value="Glycoside hydrolase, family 65, N-terminal domain"/>
    <property type="match status" value="2"/>
</dbReference>
<feature type="transmembrane region" description="Helical" evidence="3">
    <location>
        <begin position="861"/>
        <end position="886"/>
    </location>
</feature>
<keyword evidence="3" id="KW-0472">Membrane</keyword>
<feature type="transmembrane region" description="Helical" evidence="3">
    <location>
        <begin position="907"/>
        <end position="930"/>
    </location>
</feature>
<dbReference type="Gene3D" id="1.50.10.140">
    <property type="match status" value="2"/>
</dbReference>
<dbReference type="EMBL" id="PTIS01000002">
    <property type="protein sequence ID" value="PPK49203.1"/>
    <property type="molecule type" value="Genomic_DNA"/>
</dbReference>
<dbReference type="SUPFAM" id="SSF74650">
    <property type="entry name" value="Galactose mutarotase-like"/>
    <property type="match status" value="2"/>
</dbReference>
<dbReference type="SUPFAM" id="SSF48208">
    <property type="entry name" value="Six-hairpin glycosidases"/>
    <property type="match status" value="1"/>
</dbReference>
<dbReference type="SMART" id="SM01068">
    <property type="entry name" value="CBM_X"/>
    <property type="match status" value="2"/>
</dbReference>
<evidence type="ECO:0000256" key="3">
    <source>
        <dbReference type="SAM" id="Phobius"/>
    </source>
</evidence>
<evidence type="ECO:0000256" key="1">
    <source>
        <dbReference type="ARBA" id="ARBA00022676"/>
    </source>
</evidence>
<dbReference type="GO" id="GO:0016757">
    <property type="term" value="F:glycosyltransferase activity"/>
    <property type="evidence" value="ECO:0007669"/>
    <property type="project" value="UniProtKB-KW"/>
</dbReference>
<accession>A0A2S6FZZ1</accession>
<dbReference type="InterPro" id="IPR012341">
    <property type="entry name" value="6hp_glycosidase-like_sf"/>
</dbReference>
<keyword evidence="3" id="KW-1133">Transmembrane helix</keyword>
<dbReference type="GO" id="GO:0005975">
    <property type="term" value="P:carbohydrate metabolic process"/>
    <property type="evidence" value="ECO:0007669"/>
    <property type="project" value="InterPro"/>
</dbReference>
<dbReference type="Gene3D" id="1.50.10.10">
    <property type="match status" value="1"/>
</dbReference>
<feature type="transmembrane region" description="Helical" evidence="3">
    <location>
        <begin position="959"/>
        <end position="978"/>
    </location>
</feature>
<dbReference type="InterPro" id="IPR052047">
    <property type="entry name" value="GH94_Enzymes"/>
</dbReference>
<evidence type="ECO:0000256" key="2">
    <source>
        <dbReference type="ARBA" id="ARBA00022679"/>
    </source>
</evidence>
<feature type="domain" description="Glycoamylase-like" evidence="5">
    <location>
        <begin position="1345"/>
        <end position="1558"/>
    </location>
</feature>
<organism evidence="7 8">
    <name type="scientific">Clostridium algidicarnis DSM 15099</name>
    <dbReference type="NCBI Taxonomy" id="1121295"/>
    <lineage>
        <taxon>Bacteria</taxon>
        <taxon>Bacillati</taxon>
        <taxon>Bacillota</taxon>
        <taxon>Clostridia</taxon>
        <taxon>Eubacteriales</taxon>
        <taxon>Clostridiaceae</taxon>
        <taxon>Clostridium</taxon>
    </lineage>
</organism>
<feature type="transmembrane region" description="Helical" evidence="3">
    <location>
        <begin position="12"/>
        <end position="31"/>
    </location>
</feature>
<dbReference type="Proteomes" id="UP000239863">
    <property type="component" value="Unassembled WGS sequence"/>
</dbReference>
<evidence type="ECO:0000259" key="5">
    <source>
        <dbReference type="Pfam" id="PF10091"/>
    </source>
</evidence>
<sequence>MKISEQKESDIMTYIFIAVGLLLALLFTYLIKFKKGNENQENIIQGEDKKEDLNCKDIDQLASIIANNKIIPNKRIKEKRLMDKLNKDYKNIIKNYEMLKENEKTQKNLTGAAEWLLDNIYVIEKEYETIRYNIPKDYCKYMPIVENKICDRNLRVYYMTKTFVDYFDNSVNKDNIEDFLISYESYNHLAMGELWSFPLMLRMVLIESISKDSSIINKIYNERKRADIIIDKLVLAYTEDRLKDYLEILNNKDIPYSDTFINKIVKSIKDNGLDQEEIYLWIEDKYGVSKENIGLISRRESIEEANLNSFMENAITSLKNIESKDWREIFEKISYVEKTLSKDPLHVYTSMDFSSRDYYRHELEKIARKVKVEESKVVDKVLELSEKENLQLKEVKDKELYKCHVGYYIIDKGSRELKEYFTNKNSTINKLSSFLEMNKFTLYISFIISMIAISQYLVLYNFRLKDLDIKIYKYVLGFIVLIIPLSEIVISIFHWIIIKYTSPKFVPKIEFKESIPKEYKTMVVIPTLINNENRGTNLIKDLEVYYLASRVEGIYFGVLGDFKDSKTKESPEDNIIVETMLKEIKRLNKKYSKGEDIFYFLNRYRQYNEKEDAFIGWERKRGKLMEFNSLLRGDENTSYDVISGDISTLQEIKYVITLDADTKLPMGTAKGLIGAMAHVLNKPYVDASLKKVVRGYGLMQPRITVGIEDSNKTLFSKIFSGENGIDTYTTAVSDVYQDLFYEGIFTGKGIYDVDVFNEMLVSAIPENTVLSHDLLEGSYVRCALVTDLQLVDGYPAYYNSSILRLHRWARGDFQLLPWIYKESPINSLSRWKIIDNLRRSLITPSIIILFLYALTLEPGGYGIGTAIGIISMICPILFNITDIVTAPLKSISIFTYTNSFKRIIKQVILTFAFIPYQGYIMIDAMVRTLYRLFISKKNLLQWKTAEDVESKVSNKIIDYVESMAIGSIVGITILYLSYINSKEAFYVYLVPSLLWILSPIIAYYISKEINIDTKDFKKEEIDLLKNISRRTWAYFEDFINEESNWLAPDNFQQEPLKGLACRTSPTNIGMIFTSNISAYDLGYIGIEEVVSRMDKSIHSLMDLEKCQGHLYNWYDTETSKALHPRYVSTVDSGNLVACLWIVPGTLKEYLETPLINKNYMKGLEDTIKLLLEEVEKETIYFDKNLDFTSYKSLKDYKDKLRAIRDGCFHIEKEERENYYWNKKLKSMVNKRLKELQDLLPFFDTAVEEDEDFSNRLMDIVINTNLKDLPDRLNNFKSIGECSFELEVLIENSIKEICRLINKIKTLILNCEKIIKETDFKMLYDESAGLFYIGYNLEEERYSDSYYDLLASESRIASYIAIAKGDIEYKHWFKLGRSLRKVEKNKVLMSWSGTMFEYLMPLLLMRSYSDTLLEETYKGVVEAQKNYAKDLNIPFGISESAYFKFDLEENFQYKAFGVPSVGLKRGLEDDTVISPYSTVMALMVDFRASIDNIKSLISMGMLGRYGLYEALDYTKERIPKGKDKALVKSYMVHHQGMSFMALNNIINKDILQNRFHNIPEVKSIELLLQEKPINRIVFSRKRDPSYSKKEVYEKNMLIRRHSDANTKFPEVQVLSNGDYSLMITNDGSGYGKEKDMMLYRWREDPTTSIGGQYLYIKNLNSNEFWSATYEPCKHEGEEYEAIFSLDKAQYRRKDGNILTKLDVSIASYDNTEIRKLIITNNSDSTRYIEVTSYMEVTLSTYEADVAHPSFSNLFINTEYIEEDQCILASRRPRSKGEKRKYLANKIISKGDTVGALQYETNRLNFIGRNRNLSNPYTMESEVPLKNTVGYVLDPIISLRRVFKIKKGQSAQIAFITSVSDDKEDILDIVNRYETIKDIDRAFNIANNEVKSELQQLGITSNQANLYQILASKIIFLNDSKKEREEYLKGIKRSQKNLWSYGISGDYPIVLVKASKNQDLELIAQVLMAYKYLNKKSIKFDCIILNEEDSSYDEPLQKEIKQIIGKLGLSNKEEKRAGIFVKGKHSMEKEDINLILGIARFVFYGERGNFNNNIKERIENKIEDKSPQLIDNIEFKPKSNAVSFIRNYNNNNNNKVIANDNSDSKDDYNKSWNREIEGIKNLKWIKDSFATEFSLEISKSYDVGSKEHTRRKDFFDTSELLFFNGIGGFHPKRNSYIICLKSYNNTPAPWINILSNREFGCFISESGSAHTWNKNSRENKITPWSNDSIIDPAGEAFFLRDDDEGNFWSITPGPVRDSGEYIIQHGFGYSKFTHSAYDVDGSYTVFVDKDNPIKYIVVTLKNTSNKIKNISSFYYSRMVLGESIEKSSQYVYTKIEEDFIWARNPYSEHFGGLKTFLKIVGGEDISFTGNRREFIGKGGAIEYPLAMKKENLSNTAGAGFDPCLSQCSKIKLNPLEEKTIVIALGQLEDIDSIKNILLDMSDTKEVEKKLDETKLYWEEILGKIKVETPDKSMDIMLNGWLMYQTLCCRYWARTAFYQSGGAYGFRDQLQDSMAIGLVDENITRDQILRSAGRQYIEGDVQHWWHPVINSGIRTRFSDDLLWLPFVTADYINHTGDLSILDENVPYLKDEPLKEGEDERYNVVMNCDKQGSIYEHCLKAIDKGLNFGPHNIPLIGSGDWNDGFSTVGNKGTGESVWLGWFLYYILEEFIEICNIKKDEDTKRKYSETKKFIRENLEKNAWDGAWYRRAYFDDGTPLGSIENSECTIDSISQSWSVISGAADIKRAKKAMNSVEKNLIKKDKGMIVLLSPPFNKSSLEPGYIKGYIPGVRENGGQYTHAAVWVILAMCKLNYNSEALQLFNMINPINHTLSITEIERYKAEPYVMTADIYSLEPYEGRGGWSWYTGASGWMYKTAVEDILGLKIIKGRGFIIKPCVPIEWNEYKITYKKDKGIYNIVVKRDEKKCVLINDVISEDGFINFKEGEQNIVVYI</sequence>
<dbReference type="InterPro" id="IPR037018">
    <property type="entry name" value="GH65_N"/>
</dbReference>
<dbReference type="CDD" id="cd11753">
    <property type="entry name" value="GH94N_ChvB_NdvB_2_like"/>
    <property type="match status" value="1"/>
</dbReference>
<dbReference type="Pfam" id="PF17167">
    <property type="entry name" value="Glyco_hydro_94"/>
    <property type="match status" value="1"/>
</dbReference>
<feature type="transmembrane region" description="Helical" evidence="3">
    <location>
        <begin position="985"/>
        <end position="1005"/>
    </location>
</feature>
<evidence type="ECO:0000313" key="8">
    <source>
        <dbReference type="Proteomes" id="UP000239863"/>
    </source>
</evidence>
<feature type="domain" description="Glycosyl hydrolase 94 supersandwich" evidence="4">
    <location>
        <begin position="2173"/>
        <end position="2439"/>
    </location>
</feature>
<evidence type="ECO:0000259" key="6">
    <source>
        <dbReference type="Pfam" id="PF17167"/>
    </source>
</evidence>
<dbReference type="InterPro" id="IPR010383">
    <property type="entry name" value="Glyco_hydrolase_94_b-supersand"/>
</dbReference>
<keyword evidence="1" id="KW-0328">Glycosyltransferase</keyword>
<dbReference type="CDD" id="cd11756">
    <property type="entry name" value="GH94N_ChvB_NdvB_1_like"/>
    <property type="match status" value="1"/>
</dbReference>
<dbReference type="InterPro" id="IPR033432">
    <property type="entry name" value="GH94_catalytic"/>
</dbReference>
<dbReference type="InterPro" id="IPR008928">
    <property type="entry name" value="6-hairpin_glycosidase_sf"/>
</dbReference>
<reference evidence="7 8" key="1">
    <citation type="submission" date="2018-02" db="EMBL/GenBank/DDBJ databases">
        <title>Genomic Encyclopedia of Archaeal and Bacterial Type Strains, Phase II (KMG-II): from individual species to whole genera.</title>
        <authorList>
            <person name="Goeker M."/>
        </authorList>
    </citation>
    <scope>NUCLEOTIDE SEQUENCE [LARGE SCALE GENOMIC DNA]</scope>
    <source>
        <strain evidence="7 8">DSM 15099</strain>
    </source>
</reference>
<dbReference type="Pfam" id="PF10091">
    <property type="entry name" value="Glycoamylase"/>
    <property type="match status" value="1"/>
</dbReference>
<feature type="transmembrane region" description="Helical" evidence="3">
    <location>
        <begin position="440"/>
        <end position="462"/>
    </location>
</feature>
<dbReference type="InterPro" id="IPR037824">
    <property type="entry name" value="GH94N_2_NdvB"/>
</dbReference>
<feature type="transmembrane region" description="Helical" evidence="3">
    <location>
        <begin position="474"/>
        <end position="498"/>
    </location>
</feature>
<comment type="caution">
    <text evidence="7">The sequence shown here is derived from an EMBL/GenBank/DDBJ whole genome shotgun (WGS) entry which is preliminary data.</text>
</comment>
<gene>
    <name evidence="7" type="ORF">BD821_102117</name>
</gene>
<dbReference type="PANTHER" id="PTHR37469:SF2">
    <property type="entry name" value="CELLOBIONIC ACID PHOSPHORYLASE"/>
    <property type="match status" value="1"/>
</dbReference>
<evidence type="ECO:0000259" key="4">
    <source>
        <dbReference type="Pfam" id="PF06165"/>
    </source>
</evidence>
<dbReference type="STRING" id="37659.GCA_000703125_01713"/>
<dbReference type="Gene3D" id="2.60.420.10">
    <property type="entry name" value="Maltose phosphorylase, domain 3"/>
    <property type="match status" value="1"/>
</dbReference>
<feature type="domain" description="Glycosyl hydrolase 94 supersandwich" evidence="4">
    <location>
        <begin position="1594"/>
        <end position="1873"/>
    </location>
</feature>
<dbReference type="InterPro" id="IPR019282">
    <property type="entry name" value="Glycoamylase-like_cons_dom"/>
</dbReference>